<accession>A0ACC0WVY2</accession>
<dbReference type="Proteomes" id="UP001163321">
    <property type="component" value="Chromosome 1"/>
</dbReference>
<gene>
    <name evidence="1" type="ORF">PsorP6_000224</name>
</gene>
<sequence>MLPDPWDIARQNLEQLLDKNHSSNMIPAIHAMEPDIPIVQSTDQETKWTVQLSELLTDGIYESVRLNEQDAKGCAKAGHQAI</sequence>
<evidence type="ECO:0000313" key="2">
    <source>
        <dbReference type="Proteomes" id="UP001163321"/>
    </source>
</evidence>
<proteinExistence type="predicted"/>
<keyword evidence="2" id="KW-1185">Reference proteome</keyword>
<reference evidence="1 2" key="1">
    <citation type="journal article" date="2022" name="bioRxiv">
        <title>The genome of the oomycete Peronosclerospora sorghi, a cosmopolitan pathogen of maize and sorghum, is inflated with dispersed pseudogenes.</title>
        <authorList>
            <person name="Fletcher K."/>
            <person name="Martin F."/>
            <person name="Isakeit T."/>
            <person name="Cavanaugh K."/>
            <person name="Magill C."/>
            <person name="Michelmore R."/>
        </authorList>
    </citation>
    <scope>NUCLEOTIDE SEQUENCE [LARGE SCALE GENOMIC DNA]</scope>
    <source>
        <strain evidence="1">P6</strain>
    </source>
</reference>
<protein>
    <submittedName>
        <fullName evidence="1">Uncharacterized protein</fullName>
    </submittedName>
</protein>
<name>A0ACC0WVY2_9STRA</name>
<evidence type="ECO:0000313" key="1">
    <source>
        <dbReference type="EMBL" id="KAI9922219.1"/>
    </source>
</evidence>
<organism evidence="1 2">
    <name type="scientific">Peronosclerospora sorghi</name>
    <dbReference type="NCBI Taxonomy" id="230839"/>
    <lineage>
        <taxon>Eukaryota</taxon>
        <taxon>Sar</taxon>
        <taxon>Stramenopiles</taxon>
        <taxon>Oomycota</taxon>
        <taxon>Peronosporomycetes</taxon>
        <taxon>Peronosporales</taxon>
        <taxon>Peronosporaceae</taxon>
        <taxon>Peronosclerospora</taxon>
    </lineage>
</organism>
<comment type="caution">
    <text evidence="1">The sequence shown here is derived from an EMBL/GenBank/DDBJ whole genome shotgun (WGS) entry which is preliminary data.</text>
</comment>
<dbReference type="EMBL" id="CM047580">
    <property type="protein sequence ID" value="KAI9922219.1"/>
    <property type="molecule type" value="Genomic_DNA"/>
</dbReference>